<keyword evidence="3" id="KW-0489">Methyltransferase</keyword>
<keyword evidence="4" id="KW-0808">Transferase</keyword>
<dbReference type="STRING" id="419665.Maeo_0874"/>
<keyword evidence="2" id="KW-0169">Cobalamin biosynthesis</keyword>
<evidence type="ECO:0000256" key="3">
    <source>
        <dbReference type="ARBA" id="ARBA00022603"/>
    </source>
</evidence>
<dbReference type="PANTHER" id="PTHR43182">
    <property type="entry name" value="COBALT-PRECORRIN-6B C(15)-METHYLTRANSFERASE (DECARBOXYLATING)"/>
    <property type="match status" value="1"/>
</dbReference>
<feature type="domain" description="Tetrapyrrole methylase" evidence="6">
    <location>
        <begin position="1"/>
        <end position="183"/>
    </location>
</feature>
<dbReference type="SUPFAM" id="SSF53790">
    <property type="entry name" value="Tetrapyrrole methylase"/>
    <property type="match status" value="1"/>
</dbReference>
<dbReference type="NCBIfam" id="NF004460">
    <property type="entry name" value="PRK05787.2-3"/>
    <property type="match status" value="1"/>
</dbReference>
<dbReference type="InterPro" id="IPR035996">
    <property type="entry name" value="4pyrrol_Methylase_sf"/>
</dbReference>
<organism evidence="7 8">
    <name type="scientific">Methanococcus aeolicus (strain ATCC BAA-1280 / DSM 17508 / OCM 812 / Nankai-3)</name>
    <dbReference type="NCBI Taxonomy" id="419665"/>
    <lineage>
        <taxon>Archaea</taxon>
        <taxon>Methanobacteriati</taxon>
        <taxon>Methanobacteriota</taxon>
        <taxon>Methanomada group</taxon>
        <taxon>Methanococci</taxon>
        <taxon>Methanococcales</taxon>
        <taxon>Methanococcaceae</taxon>
        <taxon>Methanococcus</taxon>
    </lineage>
</organism>
<dbReference type="RefSeq" id="WP_011973588.1">
    <property type="nucleotide sequence ID" value="NC_009635.1"/>
</dbReference>
<dbReference type="Proteomes" id="UP000001106">
    <property type="component" value="Chromosome"/>
</dbReference>
<dbReference type="HOGENOM" id="CLU_089162_2_0_2"/>
<dbReference type="EMBL" id="CP000743">
    <property type="protein sequence ID" value="ABR56456.1"/>
    <property type="molecule type" value="Genomic_DNA"/>
</dbReference>
<comment type="pathway">
    <text evidence="1">Cofactor biosynthesis; adenosylcobalamin biosynthesis.</text>
</comment>
<dbReference type="Pfam" id="PF00590">
    <property type="entry name" value="TP_methylase"/>
    <property type="match status" value="1"/>
</dbReference>
<protein>
    <submittedName>
        <fullName evidence="7">Precorrin-6y C5,15-methyltransferase (Decarboxylating), CbiE subunit</fullName>
    </submittedName>
</protein>
<dbReference type="NCBIfam" id="TIGR02467">
    <property type="entry name" value="CbiE"/>
    <property type="match status" value="1"/>
</dbReference>
<gene>
    <name evidence="7" type="ordered locus">Maeo_0874</name>
</gene>
<reference evidence="7" key="1">
    <citation type="submission" date="2007-06" db="EMBL/GenBank/DDBJ databases">
        <title>Complete sequence of Methanococcus aeolicus Nankai-3.</title>
        <authorList>
            <consortium name="US DOE Joint Genome Institute"/>
            <person name="Copeland A."/>
            <person name="Lucas S."/>
            <person name="Lapidus A."/>
            <person name="Barry K."/>
            <person name="Glavina del Rio T."/>
            <person name="Dalin E."/>
            <person name="Tice H."/>
            <person name="Pitluck S."/>
            <person name="Chain P."/>
            <person name="Malfatti S."/>
            <person name="Shin M."/>
            <person name="Vergez L."/>
            <person name="Schmutz J."/>
            <person name="Larimer F."/>
            <person name="Land M."/>
            <person name="Hauser L."/>
            <person name="Kyrpides N."/>
            <person name="Lykidis A."/>
            <person name="Sieprawska-Lupa M."/>
            <person name="Whitman W.B."/>
            <person name="Richardson P."/>
        </authorList>
    </citation>
    <scope>NUCLEOTIDE SEQUENCE [LARGE SCALE GENOMIC DNA]</scope>
    <source>
        <strain evidence="7">Nankai-3</strain>
    </source>
</reference>
<keyword evidence="8" id="KW-1185">Reference proteome</keyword>
<evidence type="ECO:0000256" key="2">
    <source>
        <dbReference type="ARBA" id="ARBA00022573"/>
    </source>
</evidence>
<dbReference type="GO" id="GO:0009236">
    <property type="term" value="P:cobalamin biosynthetic process"/>
    <property type="evidence" value="ECO:0007669"/>
    <property type="project" value="UniProtKB-UniPathway"/>
</dbReference>
<dbReference type="InterPro" id="IPR014776">
    <property type="entry name" value="4pyrrole_Mease_sub2"/>
</dbReference>
<dbReference type="eggNOG" id="arCOG00650">
    <property type="taxonomic scope" value="Archaea"/>
</dbReference>
<evidence type="ECO:0000256" key="1">
    <source>
        <dbReference type="ARBA" id="ARBA00004953"/>
    </source>
</evidence>
<evidence type="ECO:0000259" key="6">
    <source>
        <dbReference type="Pfam" id="PF00590"/>
    </source>
</evidence>
<evidence type="ECO:0000313" key="7">
    <source>
        <dbReference type="EMBL" id="ABR56456.1"/>
    </source>
</evidence>
<dbReference type="Gene3D" id="3.40.1010.10">
    <property type="entry name" value="Cobalt-precorrin-4 Transmethylase, Domain 1"/>
    <property type="match status" value="1"/>
</dbReference>
<dbReference type="InterPro" id="IPR000878">
    <property type="entry name" value="4pyrrol_Mease"/>
</dbReference>
<dbReference type="GO" id="GO:0032259">
    <property type="term" value="P:methylation"/>
    <property type="evidence" value="ECO:0007669"/>
    <property type="project" value="UniProtKB-KW"/>
</dbReference>
<dbReference type="CDD" id="cd11644">
    <property type="entry name" value="Precorrin-6Y-MT"/>
    <property type="match status" value="1"/>
</dbReference>
<dbReference type="OrthoDB" id="42238at2157"/>
<dbReference type="InterPro" id="IPR012818">
    <property type="entry name" value="CbiE"/>
</dbReference>
<keyword evidence="5" id="KW-0949">S-adenosyl-L-methionine</keyword>
<dbReference type="GO" id="GO:0008276">
    <property type="term" value="F:protein methyltransferase activity"/>
    <property type="evidence" value="ECO:0007669"/>
    <property type="project" value="InterPro"/>
</dbReference>
<dbReference type="UniPathway" id="UPA00148"/>
<proteinExistence type="predicted"/>
<dbReference type="PANTHER" id="PTHR43182:SF1">
    <property type="entry name" value="COBALT-PRECORRIN-7 C(5)-METHYLTRANSFERASE"/>
    <property type="match status" value="1"/>
</dbReference>
<sequence>MIYIVGVGPGSEDYLTLKAIKTVKNADIIAGSKRLLNLFDIADSSKFVLTVNLKEELKELLDKKENYSNIVILSSGDPCFSGLLKTALNYVDKKDIEVISGISSIQIAASKIKISWEDYTILTLHGKEENRENLLNLIKNNKKVIFLPSNVKKDIKYLLDNGVNPNKKIWICESLTYPNEKIIYDSFDNILNGKNDISYFSVCIVD</sequence>
<dbReference type="AlphaFoldDB" id="A6UVD4"/>
<evidence type="ECO:0000256" key="4">
    <source>
        <dbReference type="ARBA" id="ARBA00022679"/>
    </source>
</evidence>
<name>A6UVD4_META3</name>
<dbReference type="Gene3D" id="3.30.950.10">
    <property type="entry name" value="Methyltransferase, Cobalt-precorrin-4 Transmethylase, Domain 2"/>
    <property type="match status" value="1"/>
</dbReference>
<evidence type="ECO:0000256" key="5">
    <source>
        <dbReference type="ARBA" id="ARBA00022691"/>
    </source>
</evidence>
<accession>A6UVD4</accession>
<dbReference type="InterPro" id="IPR014777">
    <property type="entry name" value="4pyrrole_Mease_sub1"/>
</dbReference>
<dbReference type="KEGG" id="mae:Maeo_0874"/>
<dbReference type="InterPro" id="IPR050714">
    <property type="entry name" value="Cobalamin_biosynth_MTase"/>
</dbReference>
<dbReference type="GeneID" id="5327375"/>
<evidence type="ECO:0000313" key="8">
    <source>
        <dbReference type="Proteomes" id="UP000001106"/>
    </source>
</evidence>